<comment type="caution">
    <text evidence="3">The sequence shown here is derived from an EMBL/GenBank/DDBJ whole genome shotgun (WGS) entry which is preliminary data.</text>
</comment>
<evidence type="ECO:0000259" key="2">
    <source>
        <dbReference type="Pfam" id="PF13847"/>
    </source>
</evidence>
<dbReference type="InterPro" id="IPR025714">
    <property type="entry name" value="Methyltranfer_dom"/>
</dbReference>
<accession>A0A8X7NBT0</accession>
<evidence type="ECO:0000313" key="3">
    <source>
        <dbReference type="EMBL" id="KAE8269355.1"/>
    </source>
</evidence>
<proteinExistence type="predicted"/>
<feature type="domain" description="Methyltransferase" evidence="2">
    <location>
        <begin position="39"/>
        <end position="160"/>
    </location>
</feature>
<organism evidence="3 4">
    <name type="scientific">Tilletia walkeri</name>
    <dbReference type="NCBI Taxonomy" id="117179"/>
    <lineage>
        <taxon>Eukaryota</taxon>
        <taxon>Fungi</taxon>
        <taxon>Dikarya</taxon>
        <taxon>Basidiomycota</taxon>
        <taxon>Ustilaginomycotina</taxon>
        <taxon>Exobasidiomycetes</taxon>
        <taxon>Tilletiales</taxon>
        <taxon>Tilletiaceae</taxon>
        <taxon>Tilletia</taxon>
    </lineage>
</organism>
<dbReference type="AlphaFoldDB" id="A0A8X7NBT0"/>
<name>A0A8X7NBT0_9BASI</name>
<evidence type="ECO:0000313" key="4">
    <source>
        <dbReference type="Proteomes" id="UP000078113"/>
    </source>
</evidence>
<dbReference type="Pfam" id="PF13847">
    <property type="entry name" value="Methyltransf_31"/>
    <property type="match status" value="1"/>
</dbReference>
<dbReference type="PANTHER" id="PTHR43861">
    <property type="entry name" value="TRANS-ACONITATE 2-METHYLTRANSFERASE-RELATED"/>
    <property type="match status" value="1"/>
</dbReference>
<gene>
    <name evidence="3" type="ORF">A4X09_0g2967</name>
</gene>
<reference evidence="3" key="2">
    <citation type="journal article" date="2019" name="IMA Fungus">
        <title>Genome sequencing and comparison of five Tilletia species to identify candidate genes for the detection of regulated species infecting wheat.</title>
        <authorList>
            <person name="Nguyen H.D.T."/>
            <person name="Sultana T."/>
            <person name="Kesanakurti P."/>
            <person name="Hambleton S."/>
        </authorList>
    </citation>
    <scope>NUCLEOTIDE SEQUENCE</scope>
    <source>
        <strain evidence="3">DAOMC 236422</strain>
    </source>
</reference>
<dbReference type="Gene3D" id="3.40.50.150">
    <property type="entry name" value="Vaccinia Virus protein VP39"/>
    <property type="match status" value="1"/>
</dbReference>
<evidence type="ECO:0000256" key="1">
    <source>
        <dbReference type="SAM" id="MobiDB-lite"/>
    </source>
</evidence>
<feature type="region of interest" description="Disordered" evidence="1">
    <location>
        <begin position="292"/>
        <end position="330"/>
    </location>
</feature>
<dbReference type="EMBL" id="LWDG02000097">
    <property type="protein sequence ID" value="KAE8269355.1"/>
    <property type="molecule type" value="Genomic_DNA"/>
</dbReference>
<dbReference type="PANTHER" id="PTHR43861:SF1">
    <property type="entry name" value="TRANS-ACONITATE 2-METHYLTRANSFERASE"/>
    <property type="match status" value="1"/>
</dbReference>
<protein>
    <recommendedName>
        <fullName evidence="2">Methyltransferase domain-containing protein</fullName>
    </recommendedName>
</protein>
<dbReference type="InterPro" id="IPR029063">
    <property type="entry name" value="SAM-dependent_MTases_sf"/>
</dbReference>
<keyword evidence="4" id="KW-1185">Reference proteome</keyword>
<dbReference type="SUPFAM" id="SSF53335">
    <property type="entry name" value="S-adenosyl-L-methionine-dependent methyltransferases"/>
    <property type="match status" value="1"/>
</dbReference>
<dbReference type="Proteomes" id="UP000078113">
    <property type="component" value="Unassembled WGS sequence"/>
</dbReference>
<dbReference type="CDD" id="cd02440">
    <property type="entry name" value="AdoMet_MTases"/>
    <property type="match status" value="1"/>
</dbReference>
<sequence>MTTFTYRSSDNAEVYQRNASFVYSPEYTAPVLKLLDPQPGDRVLDVGCGTGALSFEIAKTVCQPHPVTGRRGFVLGVDLSQDMIDTASAALRQSGLKATEVYFEVVDAYKLERYLEMRGMLASFDRVFSNAALHWMSEHPDLVMRNIHAALRPGGILSLEMGGQMNMIGVRMALHRAVKKRGVDPIEVDPWYFPSPEAYTNVIQSASSHAPFTVLSAELVPRITPLPFESGLLGWIETFGGAFINALSNDRDRERAINDIISACRTDMYDPVTKRWSCIYVRLRVKAVKGGLHTSSSSSSSASPSSSSPRVTTPSNRARSLGIKQDMPGG</sequence>
<reference evidence="3" key="1">
    <citation type="submission" date="2016-04" db="EMBL/GenBank/DDBJ databases">
        <authorList>
            <person name="Nguyen H.D."/>
            <person name="Samba Siva P."/>
            <person name="Cullis J."/>
            <person name="Levesque C.A."/>
            <person name="Hambleton S."/>
        </authorList>
    </citation>
    <scope>NUCLEOTIDE SEQUENCE</scope>
    <source>
        <strain evidence="3">DAOMC 236422</strain>
    </source>
</reference>
<feature type="compositionally biased region" description="Low complexity" evidence="1">
    <location>
        <begin position="294"/>
        <end position="315"/>
    </location>
</feature>